<keyword evidence="8" id="KW-0804">Transcription</keyword>
<name>B2A6Z6_NATTJ</name>
<dbReference type="PRINTS" id="PR00045">
    <property type="entry name" value="SIGMA54FCT"/>
</dbReference>
<gene>
    <name evidence="12" type="ordered locus">Nther_2020</name>
</gene>
<evidence type="ECO:0000256" key="6">
    <source>
        <dbReference type="ARBA" id="ARBA00023082"/>
    </source>
</evidence>
<keyword evidence="13" id="KW-1185">Reference proteome</keyword>
<keyword evidence="3" id="KW-0808">Transferase</keyword>
<keyword evidence="2" id="KW-0240">DNA-directed RNA polymerase</keyword>
<accession>B2A6Z6</accession>
<evidence type="ECO:0000259" key="10">
    <source>
        <dbReference type="Pfam" id="PF04552"/>
    </source>
</evidence>
<dbReference type="GO" id="GO:0016779">
    <property type="term" value="F:nucleotidyltransferase activity"/>
    <property type="evidence" value="ECO:0007669"/>
    <property type="project" value="UniProtKB-KW"/>
</dbReference>
<evidence type="ECO:0000256" key="9">
    <source>
        <dbReference type="SAM" id="MobiDB-lite"/>
    </source>
</evidence>
<reference evidence="12 13" key="1">
    <citation type="submission" date="2008-04" db="EMBL/GenBank/DDBJ databases">
        <title>Complete sequence of chromosome of Natranaerobius thermophilus JW/NM-WN-LF.</title>
        <authorList>
            <consortium name="US DOE Joint Genome Institute"/>
            <person name="Copeland A."/>
            <person name="Lucas S."/>
            <person name="Lapidus A."/>
            <person name="Glavina del Rio T."/>
            <person name="Dalin E."/>
            <person name="Tice H."/>
            <person name="Bruce D."/>
            <person name="Goodwin L."/>
            <person name="Pitluck S."/>
            <person name="Chertkov O."/>
            <person name="Brettin T."/>
            <person name="Detter J.C."/>
            <person name="Han C."/>
            <person name="Kuske C.R."/>
            <person name="Schmutz J."/>
            <person name="Larimer F."/>
            <person name="Land M."/>
            <person name="Hauser L."/>
            <person name="Kyrpides N."/>
            <person name="Lykidis A."/>
            <person name="Mesbah N.M."/>
            <person name="Wiegel J."/>
        </authorList>
    </citation>
    <scope>NUCLEOTIDE SEQUENCE [LARGE SCALE GENOMIC DNA]</scope>
    <source>
        <strain evidence="13">ATCC BAA-1301 / DSM 18059 / JW/NM-WN-LF</strain>
    </source>
</reference>
<feature type="region of interest" description="Disordered" evidence="9">
    <location>
        <begin position="50"/>
        <end position="83"/>
    </location>
</feature>
<keyword evidence="6" id="KW-0731">Sigma factor</keyword>
<dbReference type="KEGG" id="nth:Nther_2020"/>
<dbReference type="EMBL" id="CP001034">
    <property type="protein sequence ID" value="ACB85587.1"/>
    <property type="molecule type" value="Genomic_DNA"/>
</dbReference>
<evidence type="ECO:0000256" key="8">
    <source>
        <dbReference type="ARBA" id="ARBA00023163"/>
    </source>
</evidence>
<dbReference type="GO" id="GO:0006352">
    <property type="term" value="P:DNA-templated transcription initiation"/>
    <property type="evidence" value="ECO:0007669"/>
    <property type="project" value="InterPro"/>
</dbReference>
<dbReference type="NCBIfam" id="TIGR02395">
    <property type="entry name" value="rpoN_sigma"/>
    <property type="match status" value="1"/>
</dbReference>
<dbReference type="Gene3D" id="1.10.10.60">
    <property type="entry name" value="Homeodomain-like"/>
    <property type="match status" value="1"/>
</dbReference>
<dbReference type="Proteomes" id="UP000001683">
    <property type="component" value="Chromosome"/>
</dbReference>
<evidence type="ECO:0000256" key="7">
    <source>
        <dbReference type="ARBA" id="ARBA00023125"/>
    </source>
</evidence>
<dbReference type="InterPro" id="IPR007046">
    <property type="entry name" value="RNA_pol_sigma_54_core-bd"/>
</dbReference>
<feature type="domain" description="RNA polymerase sigma factor 54 DNA-binding" evidence="10">
    <location>
        <begin position="320"/>
        <end position="478"/>
    </location>
</feature>
<dbReference type="STRING" id="457570.Nther_2020"/>
<dbReference type="InterPro" id="IPR000394">
    <property type="entry name" value="RNA_pol_sigma_54"/>
</dbReference>
<dbReference type="Pfam" id="PF00309">
    <property type="entry name" value="Sigma54_AID"/>
    <property type="match status" value="1"/>
</dbReference>
<dbReference type="Gene3D" id="1.10.10.1330">
    <property type="entry name" value="RNA polymerase sigma-54 factor, core-binding domain"/>
    <property type="match status" value="1"/>
</dbReference>
<evidence type="ECO:0000313" key="13">
    <source>
        <dbReference type="Proteomes" id="UP000001683"/>
    </source>
</evidence>
<feature type="compositionally biased region" description="Basic and acidic residues" evidence="9">
    <location>
        <begin position="62"/>
        <end position="74"/>
    </location>
</feature>
<evidence type="ECO:0000256" key="1">
    <source>
        <dbReference type="ARBA" id="ARBA00008798"/>
    </source>
</evidence>
<evidence type="ECO:0000259" key="11">
    <source>
        <dbReference type="Pfam" id="PF04963"/>
    </source>
</evidence>
<evidence type="ECO:0000256" key="2">
    <source>
        <dbReference type="ARBA" id="ARBA00022478"/>
    </source>
</evidence>
<feature type="domain" description="RNA polymerase sigma factor 54 core-binding" evidence="11">
    <location>
        <begin position="117"/>
        <end position="306"/>
    </location>
</feature>
<dbReference type="HOGENOM" id="CLU_020569_1_1_9"/>
<dbReference type="OrthoDB" id="9814402at2"/>
<protein>
    <submittedName>
        <fullName evidence="12">RNA polymerase, sigma 54 subunit, RpoN</fullName>
    </submittedName>
</protein>
<sequence>MKLGFDLNLEQKQQLVITPELRKAIKLLQLSSIELDNYIEKELVENPMLEISSTEESESGDDNGKEDSVEKLENSQESAQSEDRFDIDWQKYFEDSSDVGKYNNLPKENYDEGKDGFETFTPSTISLTEHLYFQLSLYSDQEEHIKPLAEFLIGNLDANGYLNGTLQEIAEFLDVEEKELEKALELVQSLDPPGVGARSLKECLLLQVETDSHSPDSAYELIENFLSEIAENRLDKIAKELKLPIKEVQEIVDYIRSLTPKPASPFSEEGLPSYITPDIVIKRVEDEYEIILNDSMSPRLKINSKYRQLLKTEKGSGVAKFLNSRLDSAMWLIKSIEQRRITLYNIMQKLVEMQRPFLDNGVRYLKPLTLKEVADEIDVHESTVSRATANKYVQTPQGVYPLRFFFSSKLDNNQDDYNSSTSIKQKIKELVEEEDKKKPLSDQKIAEILQESSINISRRTVAKYRKELNLPSSSKRKRY</sequence>
<dbReference type="GO" id="GO:0003677">
    <property type="term" value="F:DNA binding"/>
    <property type="evidence" value="ECO:0007669"/>
    <property type="project" value="UniProtKB-KW"/>
</dbReference>
<dbReference type="AlphaFoldDB" id="B2A6Z6"/>
<dbReference type="Pfam" id="PF04963">
    <property type="entry name" value="Sigma54_CBD"/>
    <property type="match status" value="1"/>
</dbReference>
<reference evidence="12 13" key="2">
    <citation type="journal article" date="2011" name="J. Bacteriol.">
        <title>Complete genome sequence of the anaerobic, halophilic alkalithermophile Natranaerobius thermophilus JW/NM-WN-LF.</title>
        <authorList>
            <person name="Zhao B."/>
            <person name="Mesbah N.M."/>
            <person name="Dalin E."/>
            <person name="Goodwin L."/>
            <person name="Nolan M."/>
            <person name="Pitluck S."/>
            <person name="Chertkov O."/>
            <person name="Brettin T.S."/>
            <person name="Han J."/>
            <person name="Larimer F.W."/>
            <person name="Land M.L."/>
            <person name="Hauser L."/>
            <person name="Kyrpides N."/>
            <person name="Wiegel J."/>
        </authorList>
    </citation>
    <scope>NUCLEOTIDE SEQUENCE [LARGE SCALE GENOMIC DNA]</scope>
    <source>
        <strain evidence="13">ATCC BAA-1301 / DSM 18059 / JW/NM-WN-LF</strain>
    </source>
</reference>
<proteinExistence type="inferred from homology"/>
<evidence type="ECO:0000256" key="5">
    <source>
        <dbReference type="ARBA" id="ARBA00023015"/>
    </source>
</evidence>
<evidence type="ECO:0000313" key="12">
    <source>
        <dbReference type="EMBL" id="ACB85587.1"/>
    </source>
</evidence>
<dbReference type="PROSITE" id="PS00718">
    <property type="entry name" value="SIGMA54_2"/>
    <property type="match status" value="1"/>
</dbReference>
<evidence type="ECO:0000256" key="3">
    <source>
        <dbReference type="ARBA" id="ARBA00022679"/>
    </source>
</evidence>
<dbReference type="InterPro" id="IPR007634">
    <property type="entry name" value="RNA_pol_sigma_54_DNA-bd"/>
</dbReference>
<dbReference type="FunCoup" id="B2A6Z6">
    <property type="interactions" value="205"/>
</dbReference>
<keyword evidence="4" id="KW-0548">Nucleotidyltransferase</keyword>
<dbReference type="Pfam" id="PF04552">
    <property type="entry name" value="Sigma54_DBD"/>
    <property type="match status" value="1"/>
</dbReference>
<organism evidence="12 13">
    <name type="scientific">Natranaerobius thermophilus (strain ATCC BAA-1301 / DSM 18059 / JW/NM-WN-LF)</name>
    <dbReference type="NCBI Taxonomy" id="457570"/>
    <lineage>
        <taxon>Bacteria</taxon>
        <taxon>Bacillati</taxon>
        <taxon>Bacillota</taxon>
        <taxon>Clostridia</taxon>
        <taxon>Natranaerobiales</taxon>
        <taxon>Natranaerobiaceae</taxon>
        <taxon>Natranaerobius</taxon>
    </lineage>
</organism>
<dbReference type="PROSITE" id="PS00717">
    <property type="entry name" value="SIGMA54_1"/>
    <property type="match status" value="1"/>
</dbReference>
<dbReference type="GO" id="GO:0016987">
    <property type="term" value="F:sigma factor activity"/>
    <property type="evidence" value="ECO:0007669"/>
    <property type="project" value="UniProtKB-KW"/>
</dbReference>
<keyword evidence="7" id="KW-0238">DNA-binding</keyword>
<dbReference type="InterPro" id="IPR038709">
    <property type="entry name" value="RpoN_core-bd_sf"/>
</dbReference>
<dbReference type="eggNOG" id="COG1508">
    <property type="taxonomic scope" value="Bacteria"/>
</dbReference>
<evidence type="ECO:0000256" key="4">
    <source>
        <dbReference type="ARBA" id="ARBA00022695"/>
    </source>
</evidence>
<dbReference type="GO" id="GO:0000428">
    <property type="term" value="C:DNA-directed RNA polymerase complex"/>
    <property type="evidence" value="ECO:0007669"/>
    <property type="project" value="UniProtKB-KW"/>
</dbReference>
<dbReference type="GO" id="GO:0001216">
    <property type="term" value="F:DNA-binding transcription activator activity"/>
    <property type="evidence" value="ECO:0007669"/>
    <property type="project" value="InterPro"/>
</dbReference>
<comment type="similarity">
    <text evidence="1">Belongs to the sigma-54 factor family.</text>
</comment>
<dbReference type="PANTHER" id="PTHR32248:SF4">
    <property type="entry name" value="RNA POLYMERASE SIGMA-54 FACTOR"/>
    <property type="match status" value="1"/>
</dbReference>
<dbReference type="InParanoid" id="B2A6Z6"/>
<dbReference type="PIRSF" id="PIRSF000774">
    <property type="entry name" value="RpoN"/>
    <property type="match status" value="1"/>
</dbReference>
<dbReference type="PROSITE" id="PS50044">
    <property type="entry name" value="SIGMA54_3"/>
    <property type="match status" value="1"/>
</dbReference>
<keyword evidence="5" id="KW-0805">Transcription regulation</keyword>
<dbReference type="RefSeq" id="WP_012448444.1">
    <property type="nucleotide sequence ID" value="NC_010718.1"/>
</dbReference>
<dbReference type="PANTHER" id="PTHR32248">
    <property type="entry name" value="RNA POLYMERASE SIGMA-54 FACTOR"/>
    <property type="match status" value="1"/>
</dbReference>